<evidence type="ECO:0000313" key="2">
    <source>
        <dbReference type="Proteomes" id="UP000574390"/>
    </source>
</evidence>
<reference evidence="1 2" key="1">
    <citation type="submission" date="2020-04" db="EMBL/GenBank/DDBJ databases">
        <title>Perkinsus olseni comparative genomics.</title>
        <authorList>
            <person name="Bogema D.R."/>
        </authorList>
    </citation>
    <scope>NUCLEOTIDE SEQUENCE [LARGE SCALE GENOMIC DNA]</scope>
    <source>
        <strain evidence="1">ATCC PRA-205</strain>
    </source>
</reference>
<proteinExistence type="predicted"/>
<name>A0A7J6SJT7_PEROL</name>
<evidence type="ECO:0000313" key="1">
    <source>
        <dbReference type="EMBL" id="KAF4733229.1"/>
    </source>
</evidence>
<feature type="non-terminal residue" evidence="1">
    <location>
        <position position="1"/>
    </location>
</feature>
<gene>
    <name evidence="1" type="ORF">FOZ62_020756</name>
</gene>
<protein>
    <submittedName>
        <fullName evidence="1">Uncharacterized protein</fullName>
    </submittedName>
</protein>
<comment type="caution">
    <text evidence="1">The sequence shown here is derived from an EMBL/GenBank/DDBJ whole genome shotgun (WGS) entry which is preliminary data.</text>
</comment>
<dbReference type="AlphaFoldDB" id="A0A7J6SJT7"/>
<dbReference type="EMBL" id="JABANM010014092">
    <property type="protein sequence ID" value="KAF4733229.1"/>
    <property type="molecule type" value="Genomic_DNA"/>
</dbReference>
<organism evidence="1 2">
    <name type="scientific">Perkinsus olseni</name>
    <name type="common">Perkinsus atlanticus</name>
    <dbReference type="NCBI Taxonomy" id="32597"/>
    <lineage>
        <taxon>Eukaryota</taxon>
        <taxon>Sar</taxon>
        <taxon>Alveolata</taxon>
        <taxon>Perkinsozoa</taxon>
        <taxon>Perkinsea</taxon>
        <taxon>Perkinsida</taxon>
        <taxon>Perkinsidae</taxon>
        <taxon>Perkinsus</taxon>
    </lineage>
</organism>
<dbReference type="Proteomes" id="UP000574390">
    <property type="component" value="Unassembled WGS sequence"/>
</dbReference>
<accession>A0A7J6SJT7</accession>
<sequence>VLENELLSSGSLEVSVSIPYRQWYDALELTPDEADFEKDQLESVVTQSVVPTGPMTRGTVCSSCRAGGTLLRGCGWRRGDRQLEDVRSEQCLHVQP</sequence>